<dbReference type="InterPro" id="IPR011047">
    <property type="entry name" value="Quinoprotein_ADH-like_sf"/>
</dbReference>
<dbReference type="Gene3D" id="2.140.10.10">
    <property type="entry name" value="Quinoprotein alcohol dehydrogenase-like superfamily"/>
    <property type="match status" value="2"/>
</dbReference>
<comment type="cofactor">
    <cofactor evidence="1">
        <name>pyrroloquinoline quinone</name>
        <dbReference type="ChEBI" id="CHEBI:58442"/>
    </cofactor>
</comment>
<dbReference type="InterPro" id="IPR018391">
    <property type="entry name" value="PQQ_b-propeller_rpt"/>
</dbReference>
<evidence type="ECO:0000256" key="3">
    <source>
        <dbReference type="ARBA" id="ARBA00023002"/>
    </source>
</evidence>
<feature type="domain" description="Pyrrolo-quinoline quinone repeat" evidence="6">
    <location>
        <begin position="341"/>
        <end position="826"/>
    </location>
</feature>
<keyword evidence="5" id="KW-0812">Transmembrane</keyword>
<evidence type="ECO:0000256" key="1">
    <source>
        <dbReference type="ARBA" id="ARBA00001931"/>
    </source>
</evidence>
<dbReference type="PANTHER" id="PTHR32303">
    <property type="entry name" value="QUINOPROTEIN ALCOHOL DEHYDROGENASE (CYTOCHROME C)"/>
    <property type="match status" value="1"/>
</dbReference>
<feature type="transmembrane region" description="Helical" evidence="5">
    <location>
        <begin position="65"/>
        <end position="83"/>
    </location>
</feature>
<feature type="transmembrane region" description="Helical" evidence="5">
    <location>
        <begin position="43"/>
        <end position="60"/>
    </location>
</feature>
<protein>
    <submittedName>
        <fullName evidence="7">PQQ-binding-like beta-propeller repeat protein</fullName>
    </submittedName>
</protein>
<reference evidence="7 8" key="1">
    <citation type="submission" date="2024-01" db="EMBL/GenBank/DDBJ databases">
        <title>New evidence supports the origin of RcGTA from prophage.</title>
        <authorList>
            <person name="Xu Y."/>
            <person name="Liu B."/>
            <person name="Chen F."/>
        </authorList>
    </citation>
    <scope>NUCLEOTIDE SEQUENCE [LARGE SCALE GENOMIC DNA]</scope>
    <source>
        <strain evidence="7 8">CBW1107-2</strain>
    </source>
</reference>
<feature type="region of interest" description="Disordered" evidence="4">
    <location>
        <begin position="293"/>
        <end position="342"/>
    </location>
</feature>
<evidence type="ECO:0000313" key="8">
    <source>
        <dbReference type="Proteomes" id="UP001559025"/>
    </source>
</evidence>
<organism evidence="7 8">
    <name type="scientific">Neoaquamicrobium sediminum</name>
    <dbReference type="NCBI Taxonomy" id="1849104"/>
    <lineage>
        <taxon>Bacteria</taxon>
        <taxon>Pseudomonadati</taxon>
        <taxon>Pseudomonadota</taxon>
        <taxon>Alphaproteobacteria</taxon>
        <taxon>Hyphomicrobiales</taxon>
        <taxon>Phyllobacteriaceae</taxon>
        <taxon>Neoaquamicrobium</taxon>
    </lineage>
</organism>
<dbReference type="RefSeq" id="WP_368803217.1">
    <property type="nucleotide sequence ID" value="NZ_JAZHFV010000003.1"/>
</dbReference>
<dbReference type="InterPro" id="IPR002372">
    <property type="entry name" value="PQQ_rpt_dom"/>
</dbReference>
<comment type="similarity">
    <text evidence="2">Belongs to the bacterial PQQ dehydrogenase family.</text>
</comment>
<evidence type="ECO:0000313" key="7">
    <source>
        <dbReference type="EMBL" id="MEX4008178.1"/>
    </source>
</evidence>
<feature type="compositionally biased region" description="Acidic residues" evidence="4">
    <location>
        <begin position="296"/>
        <end position="306"/>
    </location>
</feature>
<accession>A0ABV3WU25</accession>
<dbReference type="InterPro" id="IPR017511">
    <property type="entry name" value="PQQ_mDH"/>
</dbReference>
<evidence type="ECO:0000259" key="6">
    <source>
        <dbReference type="Pfam" id="PF01011"/>
    </source>
</evidence>
<dbReference type="SMART" id="SM00564">
    <property type="entry name" value="PQQ"/>
    <property type="match status" value="5"/>
</dbReference>
<keyword evidence="8" id="KW-1185">Reference proteome</keyword>
<feature type="domain" description="Pyrrolo-quinoline quinone repeat" evidence="6">
    <location>
        <begin position="169"/>
        <end position="275"/>
    </location>
</feature>
<sequence>MADATVQSRWAAWPVLLLSLVMLVGGGYLLIGGIQLISLGGSWYFAIAGAGLLLSAWFLARNHVLGLYLFLLVFLGTIIWAIWEVGLQFWPLVSRLVAPAVLGILIFLAAPSLKRGGGRPGRAPSYVAAALLVLALAATGYRAFQPVPYVAATGAPEVLAESADVPENWQHYGRTPAGTRYSPSDQITPANVGELEVAWEFRHGDFPVNETGSGAEDQNTPLQVGDTVYVCTVRNVVHALDADTGEERWSFDPEAESPLWQRCRSVGYYESTGNISAGLQTIRDAEAAEQAAAEAAEAEAAEELAEGEQPAPEGEEQAAPEGEEQAAAPAAAEPEETEVAQQTDICQRRIVLSTIDARLIQLDAETGELCPQFGENGTVDLKVGMGEVRPGFYFQTSAPTVANGIIVIGGWVVDNVAVGLPSGVVRGFDAETGELVWAWDLGNPDITRFPPEGETYTRGTPNVWSTPAYDADLGLVYLPTGNATPDFYGAHRSERAEEYTAAVVALDIQTGRERWHFRTVNHDLWDYDVPSQPALYDIPDGQGGTRAALIQTTKRGQIFVLDRETGEPVFEVEDRPVPQGAVEGDWTAETQPYSVGMPTIGADLLTEARMWGTTPFDQLYCRIEFRKMRYDGDFTPPGLEPTLQWPGFYGGMNWGSSSIHEPTGYLVFNDTRSPHRIQLVPREEADRADARSSHEGLSGQLGTPYGAAKVTFMSSLGVPCQEPPYGTLTAIDLKTQQIAWQVPLGTVEDNGPFGIKMGVPMPTGMPTVGGPVTTASGLIFYAGTLDYNIRAFDLATGKEVWKHRLPVGAQTTPLVYTSPETGKQYVVVSAGGARTSPERGDYVIAFALPDAAGE</sequence>
<comment type="caution">
    <text evidence="7">The sequence shown here is derived from an EMBL/GenBank/DDBJ whole genome shotgun (WGS) entry which is preliminary data.</text>
</comment>
<dbReference type="CDD" id="cd10280">
    <property type="entry name" value="PQQ_mGDH"/>
    <property type="match status" value="1"/>
</dbReference>
<dbReference type="PANTHER" id="PTHR32303:SF4">
    <property type="entry name" value="QUINOPROTEIN GLUCOSE DEHYDROGENASE"/>
    <property type="match status" value="1"/>
</dbReference>
<feature type="transmembrane region" description="Helical" evidence="5">
    <location>
        <begin position="12"/>
        <end position="37"/>
    </location>
</feature>
<evidence type="ECO:0000256" key="5">
    <source>
        <dbReference type="SAM" id="Phobius"/>
    </source>
</evidence>
<dbReference type="SUPFAM" id="SSF50998">
    <property type="entry name" value="Quinoprotein alcohol dehydrogenase-like"/>
    <property type="match status" value="1"/>
</dbReference>
<proteinExistence type="inferred from homology"/>
<feature type="transmembrane region" description="Helical" evidence="5">
    <location>
        <begin position="125"/>
        <end position="144"/>
    </location>
</feature>
<keyword evidence="3" id="KW-0560">Oxidoreductase</keyword>
<feature type="compositionally biased region" description="Acidic residues" evidence="4">
    <location>
        <begin position="313"/>
        <end position="324"/>
    </location>
</feature>
<dbReference type="EMBL" id="JAZHFV010000003">
    <property type="protein sequence ID" value="MEX4008178.1"/>
    <property type="molecule type" value="Genomic_DNA"/>
</dbReference>
<gene>
    <name evidence="7" type="ORF">V1479_12745</name>
</gene>
<keyword evidence="5" id="KW-0472">Membrane</keyword>
<dbReference type="Pfam" id="PF01011">
    <property type="entry name" value="PQQ"/>
    <property type="match status" value="2"/>
</dbReference>
<dbReference type="Proteomes" id="UP001559025">
    <property type="component" value="Unassembled WGS sequence"/>
</dbReference>
<name>A0ABV3WU25_9HYPH</name>
<keyword evidence="5" id="KW-1133">Transmembrane helix</keyword>
<evidence type="ECO:0000256" key="4">
    <source>
        <dbReference type="SAM" id="MobiDB-lite"/>
    </source>
</evidence>
<evidence type="ECO:0000256" key="2">
    <source>
        <dbReference type="ARBA" id="ARBA00008156"/>
    </source>
</evidence>
<feature type="transmembrane region" description="Helical" evidence="5">
    <location>
        <begin position="89"/>
        <end position="113"/>
    </location>
</feature>